<proteinExistence type="predicted"/>
<dbReference type="AlphaFoldDB" id="A0A7Z0RZE3"/>
<name>A0A7Z0RZE3_9GAMM</name>
<accession>A0A7Z0RZE3</accession>
<reference evidence="1 2" key="1">
    <citation type="journal article" date="2003" name="Extremophiles">
        <title>Halomonas glaciei sp. nov. isolated from fast ice of Adelie Land, Antarctica.</title>
        <authorList>
            <person name="Reddy G.S."/>
            <person name="Raghavan P.U."/>
            <person name="Sarita N.B."/>
            <person name="Prakash J.S."/>
            <person name="Nagesh N."/>
            <person name="Delille D."/>
            <person name="Shivaji S."/>
        </authorList>
    </citation>
    <scope>NUCLEOTIDE SEQUENCE [LARGE SCALE GENOMIC DNA]</scope>
    <source>
        <strain evidence="1 2">DD39</strain>
    </source>
</reference>
<keyword evidence="2" id="KW-1185">Reference proteome</keyword>
<gene>
    <name evidence="1" type="ORF">HZS80_16160</name>
</gene>
<evidence type="ECO:0000313" key="2">
    <source>
        <dbReference type="Proteomes" id="UP000526892"/>
    </source>
</evidence>
<evidence type="ECO:0000313" key="1">
    <source>
        <dbReference type="EMBL" id="NYS79231.1"/>
    </source>
</evidence>
<dbReference type="EMBL" id="JACCDE010000025">
    <property type="protein sequence ID" value="NYS79231.1"/>
    <property type="molecule type" value="Genomic_DNA"/>
</dbReference>
<dbReference type="Proteomes" id="UP000526892">
    <property type="component" value="Unassembled WGS sequence"/>
</dbReference>
<sequence>MQEEDRLIDELNKIIEKPGGKQAVRYLLNAMGGIPFVGGAIAGVGSTWGEREQQKFNERITEWASQADTDIAKLLEVLGDQLREPTKAHLAILIGEITGLDISSVSEEAHIPVILNGETVSELQPYVQKGWVTLRPNGNVTNMGAGNRIGNSIEDRKRPWGMGNGFILTISRLYFEGEDD</sequence>
<comment type="caution">
    <text evidence="1">The sequence shown here is derived from an EMBL/GenBank/DDBJ whole genome shotgun (WGS) entry which is preliminary data.</text>
</comment>
<protein>
    <submittedName>
        <fullName evidence="1">Uncharacterized protein</fullName>
    </submittedName>
</protein>
<organism evidence="1 2">
    <name type="scientific">Vreelandella glaciei</name>
    <dbReference type="NCBI Taxonomy" id="186761"/>
    <lineage>
        <taxon>Bacteria</taxon>
        <taxon>Pseudomonadati</taxon>
        <taxon>Pseudomonadota</taxon>
        <taxon>Gammaproteobacteria</taxon>
        <taxon>Oceanospirillales</taxon>
        <taxon>Halomonadaceae</taxon>
        <taxon>Vreelandella</taxon>
    </lineage>
</organism>
<dbReference type="RefSeq" id="WP_179916646.1">
    <property type="nucleotide sequence ID" value="NZ_CAXBPG010000019.1"/>
</dbReference>